<evidence type="ECO:0000256" key="2">
    <source>
        <dbReference type="ARBA" id="ARBA00022723"/>
    </source>
</evidence>
<name>A0A425Y6T8_9BACT</name>
<dbReference type="SMART" id="SM00704">
    <property type="entry name" value="ZnF_CDGSH"/>
    <property type="match status" value="1"/>
</dbReference>
<dbReference type="OrthoDB" id="9795032at2"/>
<proteinExistence type="predicted"/>
<dbReference type="InterPro" id="IPR010693">
    <property type="entry name" value="Divergent_4Fe-4S_mono-cluster"/>
</dbReference>
<organism evidence="6 7">
    <name type="scientific">Ancylomarina euxinus</name>
    <dbReference type="NCBI Taxonomy" id="2283627"/>
    <lineage>
        <taxon>Bacteria</taxon>
        <taxon>Pseudomonadati</taxon>
        <taxon>Bacteroidota</taxon>
        <taxon>Bacteroidia</taxon>
        <taxon>Marinilabiliales</taxon>
        <taxon>Marinifilaceae</taxon>
        <taxon>Ancylomarina</taxon>
    </lineage>
</organism>
<keyword evidence="1" id="KW-0001">2Fe-2S</keyword>
<dbReference type="Pfam" id="PF09360">
    <property type="entry name" value="zf-CDGSH"/>
    <property type="match status" value="1"/>
</dbReference>
<keyword evidence="3" id="KW-0408">Iron</keyword>
<keyword evidence="2" id="KW-0479">Metal-binding</keyword>
<dbReference type="InterPro" id="IPR018967">
    <property type="entry name" value="FeS-contain_CDGSH-typ"/>
</dbReference>
<dbReference type="InterPro" id="IPR042216">
    <property type="entry name" value="MitoNEET_CISD"/>
</dbReference>
<keyword evidence="7" id="KW-1185">Reference proteome</keyword>
<dbReference type="RefSeq" id="WP_125029451.1">
    <property type="nucleotide sequence ID" value="NZ_JAPXVP010000002.1"/>
</dbReference>
<keyword evidence="4" id="KW-0411">Iron-sulfur</keyword>
<evidence type="ECO:0000259" key="5">
    <source>
        <dbReference type="SMART" id="SM00704"/>
    </source>
</evidence>
<dbReference type="GO" id="GO:0051537">
    <property type="term" value="F:2 iron, 2 sulfur cluster binding"/>
    <property type="evidence" value="ECO:0007669"/>
    <property type="project" value="UniProtKB-KW"/>
</dbReference>
<dbReference type="AlphaFoldDB" id="A0A425Y6T8"/>
<protein>
    <recommendedName>
        <fullName evidence="5">Iron-binding zinc finger CDGSH type domain-containing protein</fullName>
    </recommendedName>
</protein>
<dbReference type="GO" id="GO:0005737">
    <property type="term" value="C:cytoplasm"/>
    <property type="evidence" value="ECO:0007669"/>
    <property type="project" value="UniProtKB-ARBA"/>
</dbReference>
<feature type="domain" description="Iron-binding zinc finger CDGSH type" evidence="5">
    <location>
        <begin position="108"/>
        <end position="144"/>
    </location>
</feature>
<evidence type="ECO:0000256" key="4">
    <source>
        <dbReference type="ARBA" id="ARBA00023014"/>
    </source>
</evidence>
<accession>A0A425Y6T8</accession>
<evidence type="ECO:0000313" key="6">
    <source>
        <dbReference type="EMBL" id="RRG24141.1"/>
    </source>
</evidence>
<dbReference type="GO" id="GO:0046872">
    <property type="term" value="F:metal ion binding"/>
    <property type="evidence" value="ECO:0007669"/>
    <property type="project" value="UniProtKB-KW"/>
</dbReference>
<dbReference type="Proteomes" id="UP000285794">
    <property type="component" value="Unassembled WGS sequence"/>
</dbReference>
<reference evidence="6 7" key="1">
    <citation type="submission" date="2018-07" db="EMBL/GenBank/DDBJ databases">
        <title>Draft genome sequence of Ancylomarina sp. M1P.</title>
        <authorList>
            <person name="Yadav S."/>
            <person name="Villanueva L."/>
            <person name="Damste J.S.S."/>
        </authorList>
    </citation>
    <scope>NUCLEOTIDE SEQUENCE [LARGE SCALE GENOMIC DNA]</scope>
    <source>
        <strain evidence="6 7">M1P</strain>
    </source>
</reference>
<dbReference type="EMBL" id="QQWG01000002">
    <property type="protein sequence ID" value="RRG24141.1"/>
    <property type="molecule type" value="Genomic_DNA"/>
</dbReference>
<dbReference type="Pfam" id="PF06902">
    <property type="entry name" value="Fer4_19"/>
    <property type="match status" value="1"/>
</dbReference>
<dbReference type="Gene3D" id="3.40.5.90">
    <property type="entry name" value="CDGSH iron-sulfur domain, mitoNEET-type"/>
    <property type="match status" value="1"/>
</dbReference>
<evidence type="ECO:0000313" key="7">
    <source>
        <dbReference type="Proteomes" id="UP000285794"/>
    </source>
</evidence>
<evidence type="ECO:0000256" key="1">
    <source>
        <dbReference type="ARBA" id="ARBA00022714"/>
    </source>
</evidence>
<comment type="caution">
    <text evidence="6">The sequence shown here is derived from an EMBL/GenBank/DDBJ whole genome shotgun (WGS) entry which is preliminary data.</text>
</comment>
<sequence>MKNAKKEYSNGEITVVYRTDLCIHSEVCSKGLASVFQPGSQPWIKINAASNDEIMKQVQKCPTKALSFYVNMPDEEERESPIALESGLKVRVLTKGPLMIEGSITLVNTNGQREIKSGETYFCRCGTSKNKPFCDGSHNVIDFED</sequence>
<evidence type="ECO:0000256" key="3">
    <source>
        <dbReference type="ARBA" id="ARBA00023004"/>
    </source>
</evidence>
<gene>
    <name evidence="6" type="ORF">DWB61_03220</name>
</gene>